<evidence type="ECO:0000256" key="2">
    <source>
        <dbReference type="SAM" id="SignalP"/>
    </source>
</evidence>
<dbReference type="Pfam" id="PF04205">
    <property type="entry name" value="FMN_bind"/>
    <property type="match status" value="1"/>
</dbReference>
<protein>
    <submittedName>
        <fullName evidence="4">Uncharacterized protein with FMN-binding domain</fullName>
    </submittedName>
</protein>
<evidence type="ECO:0000259" key="3">
    <source>
        <dbReference type="SMART" id="SM00900"/>
    </source>
</evidence>
<dbReference type="RefSeq" id="WP_179389621.1">
    <property type="nucleotide sequence ID" value="NZ_JACBYQ010000002.1"/>
</dbReference>
<feature type="region of interest" description="Disordered" evidence="1">
    <location>
        <begin position="28"/>
        <end position="78"/>
    </location>
</feature>
<dbReference type="EMBL" id="JACBYQ010000002">
    <property type="protein sequence ID" value="NYE95895.1"/>
    <property type="molecule type" value="Genomic_DNA"/>
</dbReference>
<dbReference type="Proteomes" id="UP000521748">
    <property type="component" value="Unassembled WGS sequence"/>
</dbReference>
<evidence type="ECO:0000256" key="1">
    <source>
        <dbReference type="SAM" id="MobiDB-lite"/>
    </source>
</evidence>
<evidence type="ECO:0000313" key="5">
    <source>
        <dbReference type="Proteomes" id="UP000521748"/>
    </source>
</evidence>
<evidence type="ECO:0000313" key="4">
    <source>
        <dbReference type="EMBL" id="NYE95895.1"/>
    </source>
</evidence>
<reference evidence="4 5" key="1">
    <citation type="submission" date="2020-07" db="EMBL/GenBank/DDBJ databases">
        <title>Sequencing the genomes of 1000 actinobacteria strains.</title>
        <authorList>
            <person name="Klenk H.-P."/>
        </authorList>
    </citation>
    <scope>NUCLEOTIDE SEQUENCE [LARGE SCALE GENOMIC DNA]</scope>
    <source>
        <strain evidence="4 5">DSM 102047</strain>
    </source>
</reference>
<feature type="signal peptide" evidence="2">
    <location>
        <begin position="1"/>
        <end position="29"/>
    </location>
</feature>
<dbReference type="InterPro" id="IPR007329">
    <property type="entry name" value="FMN-bd"/>
</dbReference>
<gene>
    <name evidence="4" type="ORF">FHU41_002145</name>
</gene>
<name>A0A7Y9LUR0_9MICC</name>
<dbReference type="GO" id="GO:0016020">
    <property type="term" value="C:membrane"/>
    <property type="evidence" value="ECO:0007669"/>
    <property type="project" value="InterPro"/>
</dbReference>
<organism evidence="4 5">
    <name type="scientific">Psychromicrobium silvestre</name>
    <dbReference type="NCBI Taxonomy" id="1645614"/>
    <lineage>
        <taxon>Bacteria</taxon>
        <taxon>Bacillati</taxon>
        <taxon>Actinomycetota</taxon>
        <taxon>Actinomycetes</taxon>
        <taxon>Micrococcales</taxon>
        <taxon>Micrococcaceae</taxon>
        <taxon>Psychromicrobium</taxon>
    </lineage>
</organism>
<sequence>MRRVIITITATIAGLILLLSFKTHPMAQAGGTTSSTSATTSAPQSVATAPVTPSSGTTSSTTSPTATADATTGSSATTSKTYAGTAIDTRYGPVQVQITVVGTKITDVTALQVPSENGRDQQINSYAVPQLTQEVLAAQSANVDMISGGTYTSEGYLQSLQSALDQAGIK</sequence>
<feature type="domain" description="FMN-binding" evidence="3">
    <location>
        <begin position="90"/>
        <end position="167"/>
    </location>
</feature>
<accession>A0A7Y9LUR0</accession>
<dbReference type="Gene3D" id="3.90.1010.20">
    <property type="match status" value="1"/>
</dbReference>
<keyword evidence="5" id="KW-1185">Reference proteome</keyword>
<keyword evidence="2" id="KW-0732">Signal</keyword>
<feature type="chain" id="PRO_5030570417" evidence="2">
    <location>
        <begin position="30"/>
        <end position="170"/>
    </location>
</feature>
<dbReference type="GO" id="GO:0010181">
    <property type="term" value="F:FMN binding"/>
    <property type="evidence" value="ECO:0007669"/>
    <property type="project" value="InterPro"/>
</dbReference>
<dbReference type="SMART" id="SM00900">
    <property type="entry name" value="FMN_bind"/>
    <property type="match status" value="1"/>
</dbReference>
<proteinExistence type="predicted"/>
<comment type="caution">
    <text evidence="4">The sequence shown here is derived from an EMBL/GenBank/DDBJ whole genome shotgun (WGS) entry which is preliminary data.</text>
</comment>
<dbReference type="AlphaFoldDB" id="A0A7Y9LUR0"/>